<evidence type="ECO:0000259" key="1">
    <source>
        <dbReference type="Pfam" id="PF18734"/>
    </source>
</evidence>
<dbReference type="AlphaFoldDB" id="A0A1I3E022"/>
<dbReference type="Pfam" id="PF18734">
    <property type="entry name" value="HEPN_AbiU2"/>
    <property type="match status" value="1"/>
</dbReference>
<evidence type="ECO:0000313" key="2">
    <source>
        <dbReference type="EMBL" id="SFH92051.1"/>
    </source>
</evidence>
<evidence type="ECO:0000313" key="3">
    <source>
        <dbReference type="Proteomes" id="UP000199518"/>
    </source>
</evidence>
<gene>
    <name evidence="2" type="ORF">SAMN05421753_10414</name>
</gene>
<reference evidence="3" key="1">
    <citation type="submission" date="2016-10" db="EMBL/GenBank/DDBJ databases">
        <authorList>
            <person name="Varghese N."/>
            <person name="Submissions S."/>
        </authorList>
    </citation>
    <scope>NUCLEOTIDE SEQUENCE [LARGE SCALE GENOMIC DNA]</scope>
    <source>
        <strain evidence="3">DSM 26348</strain>
    </source>
</reference>
<feature type="domain" description="HEPN AbiU2-like" evidence="1">
    <location>
        <begin position="21"/>
        <end position="191"/>
    </location>
</feature>
<sequence>MSIIDLREELNFPKPPGFPPEVREVFGALRNEVTFLHGIWDTYAQLYGTEDSVAALNGIAPGAFSFLGYVLRHDLFMTICRITDPKQTGKKENLTLERLLHVIKGQSADPRLVSALEEQLKEINSACEPFRVRRNRILGHLDLKTALRTHPEPLPAIERVRIIDVVDRIAKYMNEVLGHYTAAHADFVPLISGPAGNIVHGLREFQRLRKLQYERQIAELHDGSGNVSPGS</sequence>
<dbReference type="EMBL" id="FOQD01000004">
    <property type="protein sequence ID" value="SFH92051.1"/>
    <property type="molecule type" value="Genomic_DNA"/>
</dbReference>
<accession>A0A1I3E022</accession>
<dbReference type="STRING" id="1576369.SAMN05421753_10414"/>
<protein>
    <recommendedName>
        <fullName evidence="1">HEPN AbiU2-like domain-containing protein</fullName>
    </recommendedName>
</protein>
<dbReference type="InterPro" id="IPR040704">
    <property type="entry name" value="HEPN_AbiU2"/>
</dbReference>
<dbReference type="Proteomes" id="UP000199518">
    <property type="component" value="Unassembled WGS sequence"/>
</dbReference>
<organism evidence="2 3">
    <name type="scientific">Planctomicrobium piriforme</name>
    <dbReference type="NCBI Taxonomy" id="1576369"/>
    <lineage>
        <taxon>Bacteria</taxon>
        <taxon>Pseudomonadati</taxon>
        <taxon>Planctomycetota</taxon>
        <taxon>Planctomycetia</taxon>
        <taxon>Planctomycetales</taxon>
        <taxon>Planctomycetaceae</taxon>
        <taxon>Planctomicrobium</taxon>
    </lineage>
</organism>
<name>A0A1I3E022_9PLAN</name>
<keyword evidence="3" id="KW-1185">Reference proteome</keyword>
<proteinExistence type="predicted"/>